<dbReference type="EMBL" id="GELH01000446">
    <property type="protein sequence ID" value="JAS03826.1"/>
    <property type="molecule type" value="Transcribed_RNA"/>
</dbReference>
<name>A0A194AMX2_PINFU</name>
<keyword evidence="1" id="KW-0472">Membrane</keyword>
<dbReference type="EMBL" id="GELH01000445">
    <property type="protein sequence ID" value="JAS03827.1"/>
    <property type="molecule type" value="Transcribed_RNA"/>
</dbReference>
<keyword evidence="1" id="KW-1133">Transmembrane helix</keyword>
<proteinExistence type="predicted"/>
<reference evidence="2" key="1">
    <citation type="submission" date="2016-03" db="EMBL/GenBank/DDBJ databases">
        <authorList>
            <person name="Ploux O."/>
        </authorList>
    </citation>
    <scope>NUCLEOTIDE SEQUENCE</scope>
    <source>
        <tissue evidence="2">Mantle</tissue>
    </source>
</reference>
<organism evidence="2">
    <name type="scientific">Pinctada fucata</name>
    <name type="common">Akoya pearl oyster</name>
    <name type="synonym">Pinctada imbricata fucata</name>
    <dbReference type="NCBI Taxonomy" id="50426"/>
    <lineage>
        <taxon>Eukaryota</taxon>
        <taxon>Metazoa</taxon>
        <taxon>Spiralia</taxon>
        <taxon>Lophotrochozoa</taxon>
        <taxon>Mollusca</taxon>
        <taxon>Bivalvia</taxon>
        <taxon>Autobranchia</taxon>
        <taxon>Pteriomorphia</taxon>
        <taxon>Pterioida</taxon>
        <taxon>Pterioidea</taxon>
        <taxon>Pteriidae</taxon>
        <taxon>Pinctada</taxon>
    </lineage>
</organism>
<evidence type="ECO:0000256" key="1">
    <source>
        <dbReference type="SAM" id="Phobius"/>
    </source>
</evidence>
<protein>
    <submittedName>
        <fullName evidence="2">Uncharacterized protein</fullName>
    </submittedName>
</protein>
<feature type="transmembrane region" description="Helical" evidence="1">
    <location>
        <begin position="6"/>
        <end position="26"/>
    </location>
</feature>
<evidence type="ECO:0000313" key="2">
    <source>
        <dbReference type="EMBL" id="JAS03827.1"/>
    </source>
</evidence>
<keyword evidence="1" id="KW-0812">Transmembrane</keyword>
<dbReference type="AlphaFoldDB" id="A0A194AMX2"/>
<sequence>MTANVHTVPLLLITFAILGNVIVMGYMNAMLIQNVAVPKACSPNVTSHIVTVASLVAMQTRTVHVKLPIEHFVHLLGYAIVFHISPHRSKQWGMKSMIFIEMIFRLFLKK</sequence>
<accession>A0A194AMX2</accession>